<protein>
    <submittedName>
        <fullName evidence="1">Uncharacterized protein</fullName>
    </submittedName>
</protein>
<accession>A0A8X6J505</accession>
<dbReference type="AlphaFoldDB" id="A0A8X6J505"/>
<dbReference type="EMBL" id="BMAO01008044">
    <property type="protein sequence ID" value="GFR20370.1"/>
    <property type="molecule type" value="Genomic_DNA"/>
</dbReference>
<keyword evidence="2" id="KW-1185">Reference proteome</keyword>
<reference evidence="1" key="1">
    <citation type="submission" date="2020-07" db="EMBL/GenBank/DDBJ databases">
        <title>Multicomponent nature underlies the extraordinary mechanical properties of spider dragline silk.</title>
        <authorList>
            <person name="Kono N."/>
            <person name="Nakamura H."/>
            <person name="Mori M."/>
            <person name="Yoshida Y."/>
            <person name="Ohtoshi R."/>
            <person name="Malay A.D."/>
            <person name="Moran D.A.P."/>
            <person name="Tomita M."/>
            <person name="Numata K."/>
            <person name="Arakawa K."/>
        </authorList>
    </citation>
    <scope>NUCLEOTIDE SEQUENCE</scope>
</reference>
<comment type="caution">
    <text evidence="1">The sequence shown here is derived from an EMBL/GenBank/DDBJ whole genome shotgun (WGS) entry which is preliminary data.</text>
</comment>
<name>A0A8X6J505_TRICU</name>
<dbReference type="Proteomes" id="UP000887116">
    <property type="component" value="Unassembled WGS sequence"/>
</dbReference>
<gene>
    <name evidence="1" type="primary">AVEN_147570_1</name>
    <name evidence="1" type="ORF">TNCT_486281</name>
</gene>
<dbReference type="OrthoDB" id="6131287at2759"/>
<evidence type="ECO:0000313" key="1">
    <source>
        <dbReference type="EMBL" id="GFR20370.1"/>
    </source>
</evidence>
<proteinExistence type="predicted"/>
<sequence>MKAYTNTAQHMKQKLPLKNSYLISFTALDPELRGKTSTILAFEKLSSFMAHIFSDNEKSKVEAEIRLYQSDIDITKEMLYTSDESGNQVKCTIDKYWSKVFNLKDDFTNDYKYPTLAKLVKACLSCFHGPLVESAFNLMDTLVTDFEPLLRLIP</sequence>
<evidence type="ECO:0000313" key="2">
    <source>
        <dbReference type="Proteomes" id="UP000887116"/>
    </source>
</evidence>
<organism evidence="1 2">
    <name type="scientific">Trichonephila clavata</name>
    <name type="common">Joro spider</name>
    <name type="synonym">Nephila clavata</name>
    <dbReference type="NCBI Taxonomy" id="2740835"/>
    <lineage>
        <taxon>Eukaryota</taxon>
        <taxon>Metazoa</taxon>
        <taxon>Ecdysozoa</taxon>
        <taxon>Arthropoda</taxon>
        <taxon>Chelicerata</taxon>
        <taxon>Arachnida</taxon>
        <taxon>Araneae</taxon>
        <taxon>Araneomorphae</taxon>
        <taxon>Entelegynae</taxon>
        <taxon>Araneoidea</taxon>
        <taxon>Nephilidae</taxon>
        <taxon>Trichonephila</taxon>
    </lineage>
</organism>